<evidence type="ECO:0000313" key="1">
    <source>
        <dbReference type="EMBL" id="VDO56792.1"/>
    </source>
</evidence>
<sequence length="135" mass="15863">MLYLYGCETWSLRVEDSGKLLVFDHRCLKNIANIRWDYRVNNSEVRCRVLGNDGKSVDKVVNLHRLRWLLCMPEHRLPRRAMLTGVRKKPRSDQFMIWCRGMKECCIGLGSIDSSGHPVRVRKIAQPNGLRFYRT</sequence>
<name>A0A3P8A6P8_9TREM</name>
<accession>A0A3P8A6P8</accession>
<organism evidence="1 2">
    <name type="scientific">Schistosoma margrebowiei</name>
    <dbReference type="NCBI Taxonomy" id="48269"/>
    <lineage>
        <taxon>Eukaryota</taxon>
        <taxon>Metazoa</taxon>
        <taxon>Spiralia</taxon>
        <taxon>Lophotrochozoa</taxon>
        <taxon>Platyhelminthes</taxon>
        <taxon>Trematoda</taxon>
        <taxon>Digenea</taxon>
        <taxon>Strigeidida</taxon>
        <taxon>Schistosomatoidea</taxon>
        <taxon>Schistosomatidae</taxon>
        <taxon>Schistosoma</taxon>
    </lineage>
</organism>
<reference evidence="1 2" key="1">
    <citation type="submission" date="2018-11" db="EMBL/GenBank/DDBJ databases">
        <authorList>
            <consortium name="Pathogen Informatics"/>
        </authorList>
    </citation>
    <scope>NUCLEOTIDE SEQUENCE [LARGE SCALE GENOMIC DNA]</scope>
    <source>
        <strain evidence="1 2">Zambia</strain>
    </source>
</reference>
<dbReference type="AlphaFoldDB" id="A0A3P8A6P8"/>
<dbReference type="EMBL" id="UZAI01000827">
    <property type="protein sequence ID" value="VDO56792.1"/>
    <property type="molecule type" value="Genomic_DNA"/>
</dbReference>
<evidence type="ECO:0000313" key="2">
    <source>
        <dbReference type="Proteomes" id="UP000277204"/>
    </source>
</evidence>
<protein>
    <submittedName>
        <fullName evidence="1">Uncharacterized protein</fullName>
    </submittedName>
</protein>
<gene>
    <name evidence="1" type="ORF">SMRZ_LOCUS3023</name>
</gene>
<proteinExistence type="predicted"/>
<keyword evidence="2" id="KW-1185">Reference proteome</keyword>
<dbReference type="Proteomes" id="UP000277204">
    <property type="component" value="Unassembled WGS sequence"/>
</dbReference>